<sequence length="125" mass="14632">MAQVGTFAYQIGLVKEVHACLTEMCTGTRNEELLAQRMQAFNHQERDFKQERLEHRRQVKYHMHINMDLLETSHLISAILLDVTSMVNLRLSYRKRAVSKANRKLLVFHERLVSQGPPGKLEDTW</sequence>
<keyword evidence="2 5" id="KW-0396">Initiation factor</keyword>
<dbReference type="GO" id="GO:0003743">
    <property type="term" value="F:translation initiation factor activity"/>
    <property type="evidence" value="ECO:0007669"/>
    <property type="project" value="UniProtKB-KW"/>
</dbReference>
<gene>
    <name evidence="5" type="primary">AlNc14C317G10539</name>
    <name evidence="5" type="ORF">ALNC14_118650</name>
</gene>
<evidence type="ECO:0000313" key="5">
    <source>
        <dbReference type="EMBL" id="CCA25721.1"/>
    </source>
</evidence>
<feature type="domain" description="Eukaryotic translation initiation factor 3 subunit C N-terminal" evidence="4">
    <location>
        <begin position="1"/>
        <end position="87"/>
    </location>
</feature>
<dbReference type="GO" id="GO:0031369">
    <property type="term" value="F:translation initiation factor binding"/>
    <property type="evidence" value="ECO:0007669"/>
    <property type="project" value="InterPro"/>
</dbReference>
<keyword evidence="1" id="KW-0963">Cytoplasm</keyword>
<evidence type="ECO:0000256" key="2">
    <source>
        <dbReference type="ARBA" id="ARBA00022540"/>
    </source>
</evidence>
<accession>F0WWA1</accession>
<dbReference type="HOGENOM" id="CLU_1996823_0_0_1"/>
<name>F0WWA1_9STRA</name>
<dbReference type="InterPro" id="IPR008905">
    <property type="entry name" value="EIF3C_N_dom"/>
</dbReference>
<dbReference type="InterPro" id="IPR027516">
    <property type="entry name" value="EIF3C"/>
</dbReference>
<dbReference type="GO" id="GO:0003723">
    <property type="term" value="F:RNA binding"/>
    <property type="evidence" value="ECO:0007669"/>
    <property type="project" value="InterPro"/>
</dbReference>
<dbReference type="GO" id="GO:0005852">
    <property type="term" value="C:eukaryotic translation initiation factor 3 complex"/>
    <property type="evidence" value="ECO:0007669"/>
    <property type="project" value="InterPro"/>
</dbReference>
<organism evidence="5">
    <name type="scientific">Albugo laibachii Nc14</name>
    <dbReference type="NCBI Taxonomy" id="890382"/>
    <lineage>
        <taxon>Eukaryota</taxon>
        <taxon>Sar</taxon>
        <taxon>Stramenopiles</taxon>
        <taxon>Oomycota</taxon>
        <taxon>Peronosporomycetes</taxon>
        <taxon>Albuginales</taxon>
        <taxon>Albuginaceae</taxon>
        <taxon>Albugo</taxon>
    </lineage>
</organism>
<dbReference type="AlphaFoldDB" id="F0WWA1"/>
<dbReference type="Pfam" id="PF05470">
    <property type="entry name" value="eIF-3c_N"/>
    <property type="match status" value="1"/>
</dbReference>
<evidence type="ECO:0000256" key="3">
    <source>
        <dbReference type="ARBA" id="ARBA00022917"/>
    </source>
</evidence>
<proteinExistence type="predicted"/>
<reference evidence="5" key="2">
    <citation type="submission" date="2011-02" db="EMBL/GenBank/DDBJ databases">
        <authorList>
            <person name="MacLean D."/>
        </authorList>
    </citation>
    <scope>NUCLEOTIDE SEQUENCE</scope>
</reference>
<dbReference type="PANTHER" id="PTHR13937">
    <property type="entry name" value="EUKARYOTIC TRANSLATION INITATION FACTOR 3, SUBUNIT 8 EIF3S8 -RELATED"/>
    <property type="match status" value="1"/>
</dbReference>
<protein>
    <submittedName>
        <fullName evidence="5">Eukaryotic translation initiation factor 3 subunit C putative</fullName>
    </submittedName>
</protein>
<dbReference type="EMBL" id="FR824362">
    <property type="protein sequence ID" value="CCA25721.1"/>
    <property type="molecule type" value="Genomic_DNA"/>
</dbReference>
<evidence type="ECO:0000256" key="1">
    <source>
        <dbReference type="ARBA" id="ARBA00022490"/>
    </source>
</evidence>
<reference evidence="5" key="1">
    <citation type="journal article" date="2011" name="PLoS Biol.">
        <title>Gene gain and loss during evolution of obligate parasitism in the white rust pathogen of Arabidopsis thaliana.</title>
        <authorList>
            <person name="Kemen E."/>
            <person name="Gardiner A."/>
            <person name="Schultz-Larsen T."/>
            <person name="Kemen A.C."/>
            <person name="Balmuth A.L."/>
            <person name="Robert-Seilaniantz A."/>
            <person name="Bailey K."/>
            <person name="Holub E."/>
            <person name="Studholme D.J."/>
            <person name="Maclean D."/>
            <person name="Jones J.D."/>
        </authorList>
    </citation>
    <scope>NUCLEOTIDE SEQUENCE</scope>
</reference>
<keyword evidence="3" id="KW-0648">Protein biosynthesis</keyword>
<evidence type="ECO:0000259" key="4">
    <source>
        <dbReference type="Pfam" id="PF05470"/>
    </source>
</evidence>
<dbReference type="PANTHER" id="PTHR13937:SF0">
    <property type="entry name" value="EUKARYOTIC TRANSLATION INITIATION FACTOR 3 SUBUNIT C-RELATED"/>
    <property type="match status" value="1"/>
</dbReference>